<organism evidence="1 2">
    <name type="scientific">Sphingobium yanoikuyae</name>
    <name type="common">Sphingomonas yanoikuyae</name>
    <dbReference type="NCBI Taxonomy" id="13690"/>
    <lineage>
        <taxon>Bacteria</taxon>
        <taxon>Pseudomonadati</taxon>
        <taxon>Pseudomonadota</taxon>
        <taxon>Alphaproteobacteria</taxon>
        <taxon>Sphingomonadales</taxon>
        <taxon>Sphingomonadaceae</taxon>
        <taxon>Sphingobium</taxon>
    </lineage>
</organism>
<comment type="caution">
    <text evidence="1">The sequence shown here is derived from an EMBL/GenBank/DDBJ whole genome shotgun (WGS) entry which is preliminary data.</text>
</comment>
<dbReference type="AlphaFoldDB" id="A0A430BX68"/>
<dbReference type="EMBL" id="QRAL01000009">
    <property type="protein sequence ID" value="RSU57200.1"/>
    <property type="molecule type" value="Genomic_DNA"/>
</dbReference>
<evidence type="ECO:0008006" key="3">
    <source>
        <dbReference type="Google" id="ProtNLM"/>
    </source>
</evidence>
<protein>
    <recommendedName>
        <fullName evidence="3">DUF2190 family protein</fullName>
    </recommendedName>
</protein>
<accession>A0A430BX68</accession>
<evidence type="ECO:0000313" key="2">
    <source>
        <dbReference type="Proteomes" id="UP000287401"/>
    </source>
</evidence>
<dbReference type="Proteomes" id="UP000287401">
    <property type="component" value="Unassembled WGS sequence"/>
</dbReference>
<name>A0A430BX68_SPHYA</name>
<reference evidence="1 2" key="1">
    <citation type="submission" date="2018-07" db="EMBL/GenBank/DDBJ databases">
        <title>Genomic and Epidemiologic Investigation of an Indolent Hospital Outbreak.</title>
        <authorList>
            <person name="Johnson R.C."/>
            <person name="Deming C."/>
            <person name="Conlan S."/>
            <person name="Zellmer C.J."/>
            <person name="Michelin A.V."/>
            <person name="Lee-Lin S."/>
            <person name="Thomas P.J."/>
            <person name="Park M."/>
            <person name="Weingarten R.A."/>
            <person name="Less J."/>
            <person name="Dekker J.P."/>
            <person name="Frank K.M."/>
            <person name="Musser K.A."/>
            <person name="Mcquiston J.R."/>
            <person name="Henderson D.K."/>
            <person name="Lau A.F."/>
            <person name="Palmore T.N."/>
            <person name="Segre J.A."/>
        </authorList>
    </citation>
    <scope>NUCLEOTIDE SEQUENCE [LARGE SCALE GENOMIC DNA]</scope>
    <source>
        <strain evidence="1 2">SK-NIH.Env6_1116</strain>
    </source>
</reference>
<gene>
    <name evidence="1" type="ORF">DAH51_10330</name>
</gene>
<dbReference type="RefSeq" id="WP_125998204.1">
    <property type="nucleotide sequence ID" value="NZ_QRAL01000009.1"/>
</dbReference>
<evidence type="ECO:0000313" key="1">
    <source>
        <dbReference type="EMBL" id="RSU57200.1"/>
    </source>
</evidence>
<proteinExistence type="predicted"/>
<sequence>MTAIAADRPTKRRSRGVPVRKMAAVKVYAGTIVALNASGYLTSGVVATTLVDPGVAAETVDNSGGAAGDLSCRTEKGIWQFANSASTDLIGITEIGKTCYIVDNQTVAKTDGGGTRSIAGKVYDVDAQGVWVDFG</sequence>